<evidence type="ECO:0000313" key="9">
    <source>
        <dbReference type="RefSeq" id="XP_013416987.1"/>
    </source>
</evidence>
<dbReference type="Pfam" id="PF07690">
    <property type="entry name" value="MFS_1"/>
    <property type="match status" value="1"/>
</dbReference>
<feature type="transmembrane region" description="Helical" evidence="6">
    <location>
        <begin position="468"/>
        <end position="490"/>
    </location>
</feature>
<dbReference type="InterPro" id="IPR036259">
    <property type="entry name" value="MFS_trans_sf"/>
</dbReference>
<feature type="transmembrane region" description="Helical" evidence="6">
    <location>
        <begin position="390"/>
        <end position="412"/>
    </location>
</feature>
<feature type="transmembrane region" description="Helical" evidence="6">
    <location>
        <begin position="365"/>
        <end position="384"/>
    </location>
</feature>
<dbReference type="InterPro" id="IPR011701">
    <property type="entry name" value="MFS"/>
</dbReference>
<keyword evidence="4 6" id="KW-0472">Membrane</keyword>
<evidence type="ECO:0000259" key="7">
    <source>
        <dbReference type="PROSITE" id="PS50850"/>
    </source>
</evidence>
<dbReference type="SUPFAM" id="SSF103473">
    <property type="entry name" value="MFS general substrate transporter"/>
    <property type="match status" value="1"/>
</dbReference>
<dbReference type="InParanoid" id="A0A1S3K383"/>
<evidence type="ECO:0000256" key="2">
    <source>
        <dbReference type="ARBA" id="ARBA00022692"/>
    </source>
</evidence>
<feature type="transmembrane region" description="Helical" evidence="6">
    <location>
        <begin position="83"/>
        <end position="102"/>
    </location>
</feature>
<name>A0A1S3K383_LINAN</name>
<keyword evidence="8" id="KW-1185">Reference proteome</keyword>
<dbReference type="RefSeq" id="XP_013416987.1">
    <property type="nucleotide sequence ID" value="XM_013561533.1"/>
</dbReference>
<feature type="transmembrane region" description="Helical" evidence="6">
    <location>
        <begin position="12"/>
        <end position="37"/>
    </location>
</feature>
<dbReference type="PANTHER" id="PTHR21576:SF158">
    <property type="entry name" value="RIBOSOMAL RNA-PROCESSING PROTEIN 12-LIKE CONSERVED DOMAIN-CONTAINING PROTEIN"/>
    <property type="match status" value="1"/>
</dbReference>
<dbReference type="GeneID" id="106178383"/>
<dbReference type="InterPro" id="IPR020846">
    <property type="entry name" value="MFS_dom"/>
</dbReference>
<dbReference type="AlphaFoldDB" id="A0A1S3K383"/>
<dbReference type="OrthoDB" id="6089360at2759"/>
<sequence>MVSVKCTTMGRVVVVLRIFALFVGCLGMGFAGSIYAFNAYQLAVKQTFDLQQSQVDLVASMGNIGISVGFPAGYCAERFGGRVASFVALILTVGSFTLIWSTTQMVAFYIHSYWLLYIYFLLAGFGAIFSYMAAMITNINNFSKKHRGTVIGILDASFSGGPAAVSAIYGAFFMNGHTHGDEDEQDLPGFFLFSAIGFGVASILGVLTLGNFPPETEIGGEDHVHGGFKHGGGKEDDRSGLIDGEGKGDDKSLSWQLKRPETADDETESKPSLEAEAKSTEPETVDKTGLALLRDWDFHYLFWNFIFCAGLQLMVQANLTSYLQSFHFEKFSTIITTLSFAIGTVSKFIIGFVTDLLVNRVPRVLFLLIANIMQTGILIISIFYADQFYWLVIMTLGVGLANGTLYCLTPTILSELFGVKHFGLNWGCILMGNGFGGLGAQYLFGAIYDYYGYRKADGETECFGLHCFQLSFVLVAVLSGCASLFNAALLERSCRRRSHRRLAVTKSNGENFLTEGRGQIQCAPETS</sequence>
<comment type="subcellular location">
    <subcellularLocation>
        <location evidence="1">Membrane</location>
        <topology evidence="1">Multi-pass membrane protein</topology>
    </subcellularLocation>
</comment>
<dbReference type="KEGG" id="lak:106178383"/>
<keyword evidence="2 6" id="KW-0812">Transmembrane</keyword>
<feature type="transmembrane region" description="Helical" evidence="6">
    <location>
        <begin position="57"/>
        <end position="76"/>
    </location>
</feature>
<dbReference type="Gene3D" id="1.20.1250.20">
    <property type="entry name" value="MFS general substrate transporter like domains"/>
    <property type="match status" value="1"/>
</dbReference>
<feature type="region of interest" description="Disordered" evidence="5">
    <location>
        <begin position="220"/>
        <end position="282"/>
    </location>
</feature>
<evidence type="ECO:0000256" key="3">
    <source>
        <dbReference type="ARBA" id="ARBA00022989"/>
    </source>
</evidence>
<dbReference type="PANTHER" id="PTHR21576">
    <property type="entry name" value="UNCHARACTERIZED NODULIN-LIKE PROTEIN"/>
    <property type="match status" value="1"/>
</dbReference>
<dbReference type="GO" id="GO:0016020">
    <property type="term" value="C:membrane"/>
    <property type="evidence" value="ECO:0007669"/>
    <property type="project" value="UniProtKB-SubCell"/>
</dbReference>
<feature type="transmembrane region" description="Helical" evidence="6">
    <location>
        <begin position="424"/>
        <end position="448"/>
    </location>
</feature>
<feature type="transmembrane region" description="Helical" evidence="6">
    <location>
        <begin position="114"/>
        <end position="136"/>
    </location>
</feature>
<evidence type="ECO:0000256" key="4">
    <source>
        <dbReference type="ARBA" id="ARBA00023136"/>
    </source>
</evidence>
<organism evidence="8 9">
    <name type="scientific">Lingula anatina</name>
    <name type="common">Brachiopod</name>
    <name type="synonym">Lingula unguis</name>
    <dbReference type="NCBI Taxonomy" id="7574"/>
    <lineage>
        <taxon>Eukaryota</taxon>
        <taxon>Metazoa</taxon>
        <taxon>Spiralia</taxon>
        <taxon>Lophotrochozoa</taxon>
        <taxon>Brachiopoda</taxon>
        <taxon>Linguliformea</taxon>
        <taxon>Lingulata</taxon>
        <taxon>Lingulida</taxon>
        <taxon>Linguloidea</taxon>
        <taxon>Lingulidae</taxon>
        <taxon>Lingula</taxon>
    </lineage>
</organism>
<reference evidence="9" key="1">
    <citation type="submission" date="2025-08" db="UniProtKB">
        <authorList>
            <consortium name="RefSeq"/>
        </authorList>
    </citation>
    <scope>IDENTIFICATION</scope>
    <source>
        <tissue evidence="9">Gonads</tissue>
    </source>
</reference>
<feature type="compositionally biased region" description="Basic and acidic residues" evidence="5">
    <location>
        <begin position="232"/>
        <end position="282"/>
    </location>
</feature>
<dbReference type="Proteomes" id="UP000085678">
    <property type="component" value="Unplaced"/>
</dbReference>
<gene>
    <name evidence="9" type="primary">LOC106178383</name>
</gene>
<feature type="domain" description="Major facilitator superfamily (MFS) profile" evidence="7">
    <location>
        <begin position="17"/>
        <end position="494"/>
    </location>
</feature>
<evidence type="ECO:0000256" key="5">
    <source>
        <dbReference type="SAM" id="MobiDB-lite"/>
    </source>
</evidence>
<keyword evidence="3 6" id="KW-1133">Transmembrane helix</keyword>
<feature type="transmembrane region" description="Helical" evidence="6">
    <location>
        <begin position="331"/>
        <end position="353"/>
    </location>
</feature>
<feature type="transmembrane region" description="Helical" evidence="6">
    <location>
        <begin position="189"/>
        <end position="209"/>
    </location>
</feature>
<dbReference type="PROSITE" id="PS50850">
    <property type="entry name" value="MFS"/>
    <property type="match status" value="1"/>
</dbReference>
<accession>A0A1S3K383</accession>
<feature type="transmembrane region" description="Helical" evidence="6">
    <location>
        <begin position="148"/>
        <end position="169"/>
    </location>
</feature>
<proteinExistence type="predicted"/>
<protein>
    <submittedName>
        <fullName evidence="9">Probable transporter mch1 isoform X1</fullName>
    </submittedName>
</protein>
<feature type="transmembrane region" description="Helical" evidence="6">
    <location>
        <begin position="300"/>
        <end position="319"/>
    </location>
</feature>
<evidence type="ECO:0000256" key="6">
    <source>
        <dbReference type="SAM" id="Phobius"/>
    </source>
</evidence>
<dbReference type="GO" id="GO:0022857">
    <property type="term" value="F:transmembrane transporter activity"/>
    <property type="evidence" value="ECO:0007669"/>
    <property type="project" value="InterPro"/>
</dbReference>
<evidence type="ECO:0000313" key="8">
    <source>
        <dbReference type="Proteomes" id="UP000085678"/>
    </source>
</evidence>
<evidence type="ECO:0000256" key="1">
    <source>
        <dbReference type="ARBA" id="ARBA00004141"/>
    </source>
</evidence>